<organism evidence="1 2">
    <name type="scientific">Eisenbergiella tayi</name>
    <dbReference type="NCBI Taxonomy" id="1432052"/>
    <lineage>
        <taxon>Bacteria</taxon>
        <taxon>Bacillati</taxon>
        <taxon>Bacillota</taxon>
        <taxon>Clostridia</taxon>
        <taxon>Lachnospirales</taxon>
        <taxon>Lachnospiraceae</taxon>
        <taxon>Eisenbergiella</taxon>
    </lineage>
</organism>
<evidence type="ECO:0008006" key="3">
    <source>
        <dbReference type="Google" id="ProtNLM"/>
    </source>
</evidence>
<comment type="caution">
    <text evidence="1">The sequence shown here is derived from an EMBL/GenBank/DDBJ whole genome shotgun (WGS) entry which is preliminary data.</text>
</comment>
<protein>
    <recommendedName>
        <fullName evidence="3">Glutamine amidotransferase type-2 domain-containing protein</fullName>
    </recommendedName>
</protein>
<accession>A0A1E3AAH1</accession>
<dbReference type="Proteomes" id="UP000094067">
    <property type="component" value="Unassembled WGS sequence"/>
</dbReference>
<dbReference type="AlphaFoldDB" id="A0A1E3AAH1"/>
<dbReference type="EMBL" id="MCGH01000002">
    <property type="protein sequence ID" value="ODM05629.1"/>
    <property type="molecule type" value="Genomic_DNA"/>
</dbReference>
<sequence>MGRMLISNDKQSFSMLHDMFVEAGFKRFHRKNNDMLEECYYEKLCVHNENFLDINEEESIASVGTLIYDGLIGKEALGKLYTDFMKEGMEIRKKALGCYCIVIRKKEQYTIFTDYDGRYALYYYCDIDKYIITCQYSHIAMIIKAKVNEMALIERGIQYCNIGKETPFQKVFRLQGYECIIIKDGTFGVVEKGNLWNGFKIEESEDNSLRICDMIERTELQYDRVFSNKTICMTGGLDSRVVLAAMAKGDTRPNIVSWQGEGLLFNSFIQDRNICEKIAKKLDLNIKKPEYKLDFIIDDGKNKKNLLNRLGELLSIYGGNEEFFQQFDEGYFGEYVTFGYFGEPLRTNDKLDLVYHDNFSLENYLDDFYINKKYADKIKNWGEYRNYLYSKLSELTIKLGIDKAFLSREECMLIHYYYRTLSDNQVCQLANVYCYSTQILAEYEIRKNILITAYEKKANASLQIACINKLCPQLTSIPLFSHCRMREINLEKLRIEDKTLAELEYNIKNMIEKIGKRYMPTFYEKMWGLYSKLAHPANIPSANRKIIQYYLKYIEKNKNERIPLDSIVHLTECDWDDLIPWLYFMAILCT</sequence>
<name>A0A1E3AAH1_9FIRM</name>
<evidence type="ECO:0000313" key="2">
    <source>
        <dbReference type="Proteomes" id="UP000094067"/>
    </source>
</evidence>
<reference evidence="1 2" key="1">
    <citation type="submission" date="2016-07" db="EMBL/GenBank/DDBJ databases">
        <title>Characterization of isolates of Eisenbergiella tayi derived from blood cultures, using whole genome sequencing.</title>
        <authorList>
            <person name="Burdz T."/>
            <person name="Wiebe D."/>
            <person name="Huynh C."/>
            <person name="Bernard K."/>
        </authorList>
    </citation>
    <scope>NUCLEOTIDE SEQUENCE [LARGE SCALE GENOMIC DNA]</scope>
    <source>
        <strain evidence="1 2">NML 110608</strain>
    </source>
</reference>
<dbReference type="RefSeq" id="WP_069151836.1">
    <property type="nucleotide sequence ID" value="NZ_MCGH01000002.1"/>
</dbReference>
<proteinExistence type="predicted"/>
<evidence type="ECO:0000313" key="1">
    <source>
        <dbReference type="EMBL" id="ODM05629.1"/>
    </source>
</evidence>
<gene>
    <name evidence="1" type="ORF">BEI61_01518</name>
</gene>
<dbReference type="PATRIC" id="fig|1432052.4.peg.1700"/>